<evidence type="ECO:0000313" key="2">
    <source>
        <dbReference type="EMBL" id="VAI71461.1"/>
    </source>
</evidence>
<dbReference type="Proteomes" id="UP000324705">
    <property type="component" value="Chromosome 7A"/>
</dbReference>
<dbReference type="AlphaFoldDB" id="A0A9R1BK20"/>
<evidence type="ECO:0000313" key="3">
    <source>
        <dbReference type="Proteomes" id="UP000324705"/>
    </source>
</evidence>
<feature type="region of interest" description="Disordered" evidence="1">
    <location>
        <begin position="550"/>
        <end position="581"/>
    </location>
</feature>
<name>A0A9R1BK20_TRITD</name>
<gene>
    <name evidence="2" type="ORF">TRITD_7Av1G047820</name>
</gene>
<reference evidence="2 3" key="1">
    <citation type="submission" date="2017-09" db="EMBL/GenBank/DDBJ databases">
        <authorList>
            <consortium name="International Durum Wheat Genome Sequencing Consortium (IDWGSC)"/>
            <person name="Milanesi L."/>
        </authorList>
    </citation>
    <scope>NUCLEOTIDE SEQUENCE [LARGE SCALE GENOMIC DNA]</scope>
    <source>
        <strain evidence="3">cv. Svevo</strain>
    </source>
</reference>
<sequence>MWPRDHLNPGFQQLPSHISATLASGASLTAKSLGICFSVQWKALGQVGYAFFVQWKALGQVELAVVAPNFLETEIDCKKLSRVQIDWKKLAPWDRFQTKCCSTFSDGHVKAITTKLSLPKIRTIIKKLTPRQRDLVRARGFGTVLDINCSQLPRDLGVRLAIWFDCDSRTVNVPNVGSFEINPFTVHQILGIPLGRRLIDKIATSEARRVIAEDTGIHSTGPSISHLMKLLSDDLPDEKFLRIFMLILLSTFLCPTSHSCASPDYFNGIVETDDIASYDWCSFALDWLVEKIRQFQISLSKPTMKGKEQSISLGGCLMIPLVMFFDYLDLKGTKIRNCIPRLPAWDDKAISAFDNINFAQLKFKDITKTCFMEKPSCTPSSHSLPNGVAQFIDGLIPSDDDFRAKMKEMCAEFYKTSMDACLNALQPVLAKQMCTMVETIQNQVNNRASSSSAPPVNELTCKECNSQKCTMRDGVSATPLQTVIDAEFHNPSVGPALGTVESTGGGDIFHYDPTDEDVVNVLLQLRHHGGSVMRDTPFGALVADQAVAMSSEQDFGTEDPPSAGTEGGHPESNQISAAECSRASKRHIDLAAYIDSESESSRPLKIQKTRNSACGDK</sequence>
<dbReference type="OMA" id="KLAPWDR"/>
<dbReference type="PANTHER" id="PTHR34835:SF87">
    <property type="entry name" value="AMINOTRANSFERASE-LIKE PLANT MOBILE DOMAIN-CONTAINING PROTEIN"/>
    <property type="match status" value="1"/>
</dbReference>
<dbReference type="Gramene" id="TRITD7Av1G047820.1">
    <property type="protein sequence ID" value="TRITD7Av1G047820.1"/>
    <property type="gene ID" value="TRITD7Av1G047820"/>
</dbReference>
<proteinExistence type="predicted"/>
<accession>A0A9R1BK20</accession>
<evidence type="ECO:0008006" key="4">
    <source>
        <dbReference type="Google" id="ProtNLM"/>
    </source>
</evidence>
<protein>
    <recommendedName>
        <fullName evidence="4">Aminotransferase-like plant mobile domain-containing protein</fullName>
    </recommendedName>
</protein>
<dbReference type="PANTHER" id="PTHR34835">
    <property type="entry name" value="OS07G0283600 PROTEIN-RELATED"/>
    <property type="match status" value="1"/>
</dbReference>
<organism evidence="2 3">
    <name type="scientific">Triticum turgidum subsp. durum</name>
    <name type="common">Durum wheat</name>
    <name type="synonym">Triticum durum</name>
    <dbReference type="NCBI Taxonomy" id="4567"/>
    <lineage>
        <taxon>Eukaryota</taxon>
        <taxon>Viridiplantae</taxon>
        <taxon>Streptophyta</taxon>
        <taxon>Embryophyta</taxon>
        <taxon>Tracheophyta</taxon>
        <taxon>Spermatophyta</taxon>
        <taxon>Magnoliopsida</taxon>
        <taxon>Liliopsida</taxon>
        <taxon>Poales</taxon>
        <taxon>Poaceae</taxon>
        <taxon>BOP clade</taxon>
        <taxon>Pooideae</taxon>
        <taxon>Triticodae</taxon>
        <taxon>Triticeae</taxon>
        <taxon>Triticinae</taxon>
        <taxon>Triticum</taxon>
    </lineage>
</organism>
<feature type="region of interest" description="Disordered" evidence="1">
    <location>
        <begin position="594"/>
        <end position="617"/>
    </location>
</feature>
<evidence type="ECO:0000256" key="1">
    <source>
        <dbReference type="SAM" id="MobiDB-lite"/>
    </source>
</evidence>
<dbReference type="EMBL" id="LT934123">
    <property type="protein sequence ID" value="VAI71461.1"/>
    <property type="molecule type" value="Genomic_DNA"/>
</dbReference>
<keyword evidence="3" id="KW-1185">Reference proteome</keyword>